<evidence type="ECO:0000256" key="1">
    <source>
        <dbReference type="SAM" id="SignalP"/>
    </source>
</evidence>
<dbReference type="AlphaFoldDB" id="A0A6B0U764"/>
<feature type="chain" id="PRO_5025463832" evidence="1">
    <location>
        <begin position="26"/>
        <end position="101"/>
    </location>
</feature>
<feature type="signal peptide" evidence="1">
    <location>
        <begin position="1"/>
        <end position="25"/>
    </location>
</feature>
<name>A0A6B0U764_IXORI</name>
<dbReference type="EMBL" id="GIFC01006246">
    <property type="protein sequence ID" value="MXU88329.1"/>
    <property type="molecule type" value="Transcribed_RNA"/>
</dbReference>
<keyword evidence="1" id="KW-0732">Signal</keyword>
<evidence type="ECO:0000313" key="2">
    <source>
        <dbReference type="EMBL" id="MXU88329.1"/>
    </source>
</evidence>
<accession>A0A6B0U764</accession>
<proteinExistence type="predicted"/>
<organism evidence="2">
    <name type="scientific">Ixodes ricinus</name>
    <name type="common">Common tick</name>
    <name type="synonym">Acarus ricinus</name>
    <dbReference type="NCBI Taxonomy" id="34613"/>
    <lineage>
        <taxon>Eukaryota</taxon>
        <taxon>Metazoa</taxon>
        <taxon>Ecdysozoa</taxon>
        <taxon>Arthropoda</taxon>
        <taxon>Chelicerata</taxon>
        <taxon>Arachnida</taxon>
        <taxon>Acari</taxon>
        <taxon>Parasitiformes</taxon>
        <taxon>Ixodida</taxon>
        <taxon>Ixodoidea</taxon>
        <taxon>Ixodidae</taxon>
        <taxon>Ixodinae</taxon>
        <taxon>Ixodes</taxon>
    </lineage>
</organism>
<sequence length="101" mass="11656">MLAVMGKSPRFFLPFLCTLCLCVHLQKNRHEKAHGLAPRLPVELLQGATTFLTRTVQGNKMQFIQKNKKLPCKILVLSSLFQIWVGLQMSHIFLQHQTNLW</sequence>
<reference evidence="2" key="1">
    <citation type="submission" date="2019-12" db="EMBL/GenBank/DDBJ databases">
        <title>An insight into the sialome of adult female Ixodes ricinus ticks feeding for 6 days.</title>
        <authorList>
            <person name="Perner J."/>
            <person name="Ribeiro J.M.C."/>
        </authorList>
    </citation>
    <scope>NUCLEOTIDE SEQUENCE</scope>
    <source>
        <strain evidence="2">Semi-engorged</strain>
        <tissue evidence="2">Salivary glands</tissue>
    </source>
</reference>
<protein>
    <submittedName>
        <fullName evidence="2">Putative secreted protein</fullName>
    </submittedName>
</protein>